<keyword evidence="2" id="KW-0328">Glycosyltransferase</keyword>
<dbReference type="Pfam" id="PF00156">
    <property type="entry name" value="Pribosyltran"/>
    <property type="match status" value="1"/>
</dbReference>
<gene>
    <name evidence="2" type="ORF">DXX99_00570</name>
</gene>
<keyword evidence="3" id="KW-1185">Reference proteome</keyword>
<dbReference type="GO" id="GO:0016757">
    <property type="term" value="F:glycosyltransferase activity"/>
    <property type="evidence" value="ECO:0007669"/>
    <property type="project" value="UniProtKB-KW"/>
</dbReference>
<dbReference type="RefSeq" id="WP_115791576.1">
    <property type="nucleotide sequence ID" value="NZ_QSLN01000001.1"/>
</dbReference>
<organism evidence="2 3">
    <name type="scientific">Ammonifex thiophilus</name>
    <dbReference type="NCBI Taxonomy" id="444093"/>
    <lineage>
        <taxon>Bacteria</taxon>
        <taxon>Bacillati</taxon>
        <taxon>Bacillota</taxon>
        <taxon>Clostridia</taxon>
        <taxon>Thermoanaerobacterales</taxon>
        <taxon>Thermoanaerobacteraceae</taxon>
        <taxon>Ammonifex</taxon>
    </lineage>
</organism>
<sequence length="214" mass="23861">MFVDRVDAGRQLAARLKGRDYPRGLVLAIPRGGVVVGAEIARELKLPLDVIIPRKIGAPGNPELAIGAVTQDGVPLFNEDLVRRLRVTPEEKEVLVREALEEVERRLRRYRASLPPVSWRDRTIILTDDGIATGFTILAALRSLKRASPREIILAVPVAPPDTLSFLRPEVDELVCLYAPEFFMAVGQFYQNFEQTTDEEVIALLEELGPKQEA</sequence>
<reference evidence="2 3" key="1">
    <citation type="submission" date="2018-08" db="EMBL/GenBank/DDBJ databases">
        <title>Form III RuBisCO-mediated autotrophy in Thermodesulfobium bacteria.</title>
        <authorList>
            <person name="Toshchakov S.V."/>
            <person name="Kublanov I.V."/>
            <person name="Frolov E."/>
            <person name="Bonch-Osmolovskaya E.A."/>
            <person name="Tourova T.P."/>
            <person name="Chernych N.A."/>
            <person name="Lebedinsky A.V."/>
        </authorList>
    </citation>
    <scope>NUCLEOTIDE SEQUENCE [LARGE SCALE GENOMIC DNA]</scope>
    <source>
        <strain evidence="2 3">SR</strain>
    </source>
</reference>
<dbReference type="InterPro" id="IPR029057">
    <property type="entry name" value="PRTase-like"/>
</dbReference>
<feature type="domain" description="Phosphoribosyltransferase" evidence="1">
    <location>
        <begin position="9"/>
        <end position="170"/>
    </location>
</feature>
<dbReference type="Gene3D" id="3.40.50.2020">
    <property type="match status" value="1"/>
</dbReference>
<protein>
    <submittedName>
        <fullName evidence="2">Phosphoribosyltransferase</fullName>
    </submittedName>
</protein>
<evidence type="ECO:0000313" key="3">
    <source>
        <dbReference type="Proteomes" id="UP000256329"/>
    </source>
</evidence>
<dbReference type="AlphaFoldDB" id="A0A3D8P7V6"/>
<dbReference type="InterPro" id="IPR000836">
    <property type="entry name" value="PRTase_dom"/>
</dbReference>
<name>A0A3D8P7V6_9THEO</name>
<evidence type="ECO:0000313" key="2">
    <source>
        <dbReference type="EMBL" id="RDV84581.1"/>
    </source>
</evidence>
<evidence type="ECO:0000259" key="1">
    <source>
        <dbReference type="Pfam" id="PF00156"/>
    </source>
</evidence>
<proteinExistence type="predicted"/>
<dbReference type="EMBL" id="QSLN01000001">
    <property type="protein sequence ID" value="RDV84581.1"/>
    <property type="molecule type" value="Genomic_DNA"/>
</dbReference>
<dbReference type="SUPFAM" id="SSF53271">
    <property type="entry name" value="PRTase-like"/>
    <property type="match status" value="1"/>
</dbReference>
<keyword evidence="2" id="KW-0808">Transferase</keyword>
<dbReference type="Gene3D" id="3.30.1310.20">
    <property type="entry name" value="PRTase-like"/>
    <property type="match status" value="1"/>
</dbReference>
<dbReference type="CDD" id="cd06223">
    <property type="entry name" value="PRTases_typeI"/>
    <property type="match status" value="1"/>
</dbReference>
<dbReference type="OrthoDB" id="9810066at2"/>
<comment type="caution">
    <text evidence="2">The sequence shown here is derived from an EMBL/GenBank/DDBJ whole genome shotgun (WGS) entry which is preliminary data.</text>
</comment>
<dbReference type="Proteomes" id="UP000256329">
    <property type="component" value="Unassembled WGS sequence"/>
</dbReference>
<accession>A0A3D8P7V6</accession>